<dbReference type="SUPFAM" id="SSF54523">
    <property type="entry name" value="Pili subunits"/>
    <property type="match status" value="1"/>
</dbReference>
<comment type="caution">
    <text evidence="7">The sequence shown here is derived from an EMBL/GenBank/DDBJ whole genome shotgun (WGS) entry which is preliminary data.</text>
</comment>
<evidence type="ECO:0000256" key="3">
    <source>
        <dbReference type="ARBA" id="ARBA00022692"/>
    </source>
</evidence>
<organism evidence="7 8">
    <name type="scientific">candidate division LCP-89 bacterium B3_LCP</name>
    <dbReference type="NCBI Taxonomy" id="2012998"/>
    <lineage>
        <taxon>Bacteria</taxon>
        <taxon>Pseudomonadati</taxon>
        <taxon>Bacteria division LCP-89</taxon>
    </lineage>
</organism>
<evidence type="ECO:0000256" key="6">
    <source>
        <dbReference type="SAM" id="Phobius"/>
    </source>
</evidence>
<evidence type="ECO:0000256" key="4">
    <source>
        <dbReference type="ARBA" id="ARBA00022989"/>
    </source>
</evidence>
<evidence type="ECO:0008006" key="9">
    <source>
        <dbReference type="Google" id="ProtNLM"/>
    </source>
</evidence>
<name>A0A532UYM1_UNCL8</name>
<dbReference type="PRINTS" id="PR00813">
    <property type="entry name" value="BCTERIALGSPG"/>
</dbReference>
<dbReference type="InterPro" id="IPR000983">
    <property type="entry name" value="Bac_GSPG_pilin"/>
</dbReference>
<evidence type="ECO:0000313" key="8">
    <source>
        <dbReference type="Proteomes" id="UP000319619"/>
    </source>
</evidence>
<feature type="transmembrane region" description="Helical" evidence="6">
    <location>
        <begin position="12"/>
        <end position="36"/>
    </location>
</feature>
<dbReference type="NCBIfam" id="TIGR02532">
    <property type="entry name" value="IV_pilin_GFxxxE"/>
    <property type="match status" value="1"/>
</dbReference>
<keyword evidence="5 6" id="KW-0472">Membrane</keyword>
<dbReference type="GO" id="GO:0015628">
    <property type="term" value="P:protein secretion by the type II secretion system"/>
    <property type="evidence" value="ECO:0007669"/>
    <property type="project" value="InterPro"/>
</dbReference>
<evidence type="ECO:0000313" key="7">
    <source>
        <dbReference type="EMBL" id="TKJ39979.1"/>
    </source>
</evidence>
<keyword evidence="2" id="KW-0488">Methylation</keyword>
<dbReference type="InterPro" id="IPR045584">
    <property type="entry name" value="Pilin-like"/>
</dbReference>
<keyword evidence="3 6" id="KW-0812">Transmembrane</keyword>
<dbReference type="Proteomes" id="UP000319619">
    <property type="component" value="Unassembled WGS sequence"/>
</dbReference>
<dbReference type="PROSITE" id="PS00409">
    <property type="entry name" value="PROKAR_NTER_METHYL"/>
    <property type="match status" value="1"/>
</dbReference>
<dbReference type="Gene3D" id="3.30.700.10">
    <property type="entry name" value="Glycoprotein, Type 4 Pilin"/>
    <property type="match status" value="1"/>
</dbReference>
<gene>
    <name evidence="7" type="ORF">CEE37_09595</name>
</gene>
<dbReference type="Pfam" id="PF07963">
    <property type="entry name" value="N_methyl"/>
    <property type="match status" value="1"/>
</dbReference>
<dbReference type="AlphaFoldDB" id="A0A532UYM1"/>
<dbReference type="EMBL" id="NJBN01000006">
    <property type="protein sequence ID" value="TKJ39979.1"/>
    <property type="molecule type" value="Genomic_DNA"/>
</dbReference>
<reference evidence="7 8" key="1">
    <citation type="submission" date="2017-06" db="EMBL/GenBank/DDBJ databases">
        <title>Novel microbial phyla capable of carbon fixation and sulfur reduction in deep-sea sediments.</title>
        <authorList>
            <person name="Huang J."/>
            <person name="Baker B."/>
            <person name="Wang Y."/>
        </authorList>
    </citation>
    <scope>NUCLEOTIDE SEQUENCE [LARGE SCALE GENOMIC DNA]</scope>
    <source>
        <strain evidence="7">B3_LCP</strain>
    </source>
</reference>
<evidence type="ECO:0000256" key="1">
    <source>
        <dbReference type="ARBA" id="ARBA00004167"/>
    </source>
</evidence>
<proteinExistence type="predicted"/>
<sequence length="142" mass="15804">MLKKFFRADEGFTLIEVLIVVVIVAILAAISVPIYVQYVEGARAADPQATIGAIYNSCKMYYQDNSEYPTDVDELENFEYLEIDLATLNQWEFQIVGAGDQLDQIMATSTEKMKGGAGHVIIFEVRTGRFTGYGLPSDQGFD</sequence>
<dbReference type="GO" id="GO:0016020">
    <property type="term" value="C:membrane"/>
    <property type="evidence" value="ECO:0007669"/>
    <property type="project" value="UniProtKB-SubCell"/>
</dbReference>
<accession>A0A532UYM1</accession>
<dbReference type="PANTHER" id="PTHR30093">
    <property type="entry name" value="GENERAL SECRETION PATHWAY PROTEIN G"/>
    <property type="match status" value="1"/>
</dbReference>
<evidence type="ECO:0000256" key="5">
    <source>
        <dbReference type="ARBA" id="ARBA00023136"/>
    </source>
</evidence>
<protein>
    <recommendedName>
        <fullName evidence="9">Pilus assembly protein TapA</fullName>
    </recommendedName>
</protein>
<dbReference type="InterPro" id="IPR012902">
    <property type="entry name" value="N_methyl_site"/>
</dbReference>
<dbReference type="GO" id="GO:0015627">
    <property type="term" value="C:type II protein secretion system complex"/>
    <property type="evidence" value="ECO:0007669"/>
    <property type="project" value="InterPro"/>
</dbReference>
<keyword evidence="4 6" id="KW-1133">Transmembrane helix</keyword>
<comment type="subcellular location">
    <subcellularLocation>
        <location evidence="1">Membrane</location>
        <topology evidence="1">Single-pass membrane protein</topology>
    </subcellularLocation>
</comment>
<dbReference type="PANTHER" id="PTHR30093:SF44">
    <property type="entry name" value="TYPE II SECRETION SYSTEM CORE PROTEIN G"/>
    <property type="match status" value="1"/>
</dbReference>
<evidence type="ECO:0000256" key="2">
    <source>
        <dbReference type="ARBA" id="ARBA00022481"/>
    </source>
</evidence>